<accession>A0A2M4D7E4</accession>
<sequence length="138" mass="16206">MMMMVQLLLLLLLLLLQAYRVLQSFQLSAYHLLQARAHVVRLEVDLGQGQIGRLRLDVGVRWQLQHALERIVELPPEQQVRHRIGVDVARYVHRLLHRRTDYLRFRLADGWIFDVQIELVAVDRALAVRRPAHVLAVR</sequence>
<keyword evidence="1" id="KW-0732">Signal</keyword>
<evidence type="ECO:0000256" key="1">
    <source>
        <dbReference type="SAM" id="SignalP"/>
    </source>
</evidence>
<feature type="signal peptide" evidence="1">
    <location>
        <begin position="1"/>
        <end position="18"/>
    </location>
</feature>
<feature type="chain" id="PRO_5014798674" evidence="1">
    <location>
        <begin position="19"/>
        <end position="138"/>
    </location>
</feature>
<protein>
    <submittedName>
        <fullName evidence="2">Putative secreted protein</fullName>
    </submittedName>
</protein>
<dbReference type="EMBL" id="GGFL01009289">
    <property type="protein sequence ID" value="MBW73467.1"/>
    <property type="molecule type" value="Transcribed_RNA"/>
</dbReference>
<name>A0A2M4D7E4_ANODA</name>
<dbReference type="AlphaFoldDB" id="A0A2M4D7E4"/>
<proteinExistence type="predicted"/>
<reference evidence="2" key="1">
    <citation type="submission" date="2018-01" db="EMBL/GenBank/DDBJ databases">
        <title>An insight into the sialome of Amazonian anophelines.</title>
        <authorList>
            <person name="Ribeiro J.M."/>
            <person name="Scarpassa V."/>
            <person name="Calvo E."/>
        </authorList>
    </citation>
    <scope>NUCLEOTIDE SEQUENCE</scope>
</reference>
<evidence type="ECO:0000313" key="2">
    <source>
        <dbReference type="EMBL" id="MBW73467.1"/>
    </source>
</evidence>
<organism evidence="2">
    <name type="scientific">Anopheles darlingi</name>
    <name type="common">Mosquito</name>
    <dbReference type="NCBI Taxonomy" id="43151"/>
    <lineage>
        <taxon>Eukaryota</taxon>
        <taxon>Metazoa</taxon>
        <taxon>Ecdysozoa</taxon>
        <taxon>Arthropoda</taxon>
        <taxon>Hexapoda</taxon>
        <taxon>Insecta</taxon>
        <taxon>Pterygota</taxon>
        <taxon>Neoptera</taxon>
        <taxon>Endopterygota</taxon>
        <taxon>Diptera</taxon>
        <taxon>Nematocera</taxon>
        <taxon>Culicoidea</taxon>
        <taxon>Culicidae</taxon>
        <taxon>Anophelinae</taxon>
        <taxon>Anopheles</taxon>
    </lineage>
</organism>